<organism evidence="1">
    <name type="scientific">uncultured marine thaumarchaeote KM3_164_C03</name>
    <dbReference type="NCBI Taxonomy" id="1456035"/>
    <lineage>
        <taxon>Archaea</taxon>
        <taxon>Nitrososphaerota</taxon>
        <taxon>environmental samples</taxon>
    </lineage>
</organism>
<sequence length="133" mass="15675">MFKYFTVQTANEVLPLVIQKYDNIKKQKMEVIKAEQELQVTLSDNDTFEKYVVLKQKLNEELSKFYKTIEELEETGVVMKGLDQGLLDFPSKRFDEEVWLCWKEGETEIKFWHEKDSGFNGRKPISVDAESLI</sequence>
<evidence type="ECO:0000313" key="1">
    <source>
        <dbReference type="EMBL" id="AIF03344.1"/>
    </source>
</evidence>
<dbReference type="EMBL" id="KF900677">
    <property type="protein sequence ID" value="AIF03344.1"/>
    <property type="molecule type" value="Genomic_DNA"/>
</dbReference>
<evidence type="ECO:0008006" key="2">
    <source>
        <dbReference type="Google" id="ProtNLM"/>
    </source>
</evidence>
<reference evidence="1" key="1">
    <citation type="journal article" date="2014" name="Genome Biol. Evol.">
        <title>Pangenome evidence for extensive interdomain horizontal transfer affecting lineage core and shell genes in uncultured planktonic thaumarchaeota and euryarchaeota.</title>
        <authorList>
            <person name="Deschamps P."/>
            <person name="Zivanovic Y."/>
            <person name="Moreira D."/>
            <person name="Rodriguez-Valera F."/>
            <person name="Lopez-Garcia P."/>
        </authorList>
    </citation>
    <scope>NUCLEOTIDE SEQUENCE</scope>
</reference>
<dbReference type="AlphaFoldDB" id="A0A075GHA8"/>
<accession>A0A075GHA8</accession>
<name>A0A075GHA8_9ARCH</name>
<dbReference type="PIRSF" id="PIRSF016498">
    <property type="entry name" value="UCP016498"/>
    <property type="match status" value="1"/>
</dbReference>
<dbReference type="InterPro" id="IPR018699">
    <property type="entry name" value="DUF2203"/>
</dbReference>
<protein>
    <recommendedName>
        <fullName evidence="2">DUF2203 domain-containing protein</fullName>
    </recommendedName>
</protein>
<dbReference type="Pfam" id="PF09969">
    <property type="entry name" value="DUF2203"/>
    <property type="match status" value="1"/>
</dbReference>
<proteinExistence type="predicted"/>